<sequence>MKFLSLPPCLYWYSPLMSKLISPQPSSAYLMAGPSNPYPYSGQNHQLHDIQEESLASQGSGHCVKRKPSIISLISSMQTSATNECLKKKSRKRRASCKRNTSVTTDGCLDSVRVMKHDLLGIRRSCNSSANSLSALLAHCHKESDCGKHVEISDLELLVDEETGRLAMRDIDLVRIYIADHSKLSSLYIAGVNDPSLPDRLKKQEDLILDLLEFLREENDRTVAAARIQAYILSVGFVQVSRAPKISETFSVDPNPSLLLVASFVSLSYNAS</sequence>
<name>A0A5C3KZX6_COPMA</name>
<keyword evidence="2" id="KW-1185">Reference proteome</keyword>
<gene>
    <name evidence="1" type="ORF">FA15DRAFT_654743</name>
</gene>
<dbReference type="Proteomes" id="UP000307440">
    <property type="component" value="Unassembled WGS sequence"/>
</dbReference>
<protein>
    <submittedName>
        <fullName evidence="1">Uncharacterized protein</fullName>
    </submittedName>
</protein>
<organism evidence="1 2">
    <name type="scientific">Coprinopsis marcescibilis</name>
    <name type="common">Agaric fungus</name>
    <name type="synonym">Psathyrella marcescibilis</name>
    <dbReference type="NCBI Taxonomy" id="230819"/>
    <lineage>
        <taxon>Eukaryota</taxon>
        <taxon>Fungi</taxon>
        <taxon>Dikarya</taxon>
        <taxon>Basidiomycota</taxon>
        <taxon>Agaricomycotina</taxon>
        <taxon>Agaricomycetes</taxon>
        <taxon>Agaricomycetidae</taxon>
        <taxon>Agaricales</taxon>
        <taxon>Agaricineae</taxon>
        <taxon>Psathyrellaceae</taxon>
        <taxon>Coprinopsis</taxon>
    </lineage>
</organism>
<reference evidence="1 2" key="1">
    <citation type="journal article" date="2019" name="Nat. Ecol. Evol.">
        <title>Megaphylogeny resolves global patterns of mushroom evolution.</title>
        <authorList>
            <person name="Varga T."/>
            <person name="Krizsan K."/>
            <person name="Foldi C."/>
            <person name="Dima B."/>
            <person name="Sanchez-Garcia M."/>
            <person name="Sanchez-Ramirez S."/>
            <person name="Szollosi G.J."/>
            <person name="Szarkandi J.G."/>
            <person name="Papp V."/>
            <person name="Albert L."/>
            <person name="Andreopoulos W."/>
            <person name="Angelini C."/>
            <person name="Antonin V."/>
            <person name="Barry K.W."/>
            <person name="Bougher N.L."/>
            <person name="Buchanan P."/>
            <person name="Buyck B."/>
            <person name="Bense V."/>
            <person name="Catcheside P."/>
            <person name="Chovatia M."/>
            <person name="Cooper J."/>
            <person name="Damon W."/>
            <person name="Desjardin D."/>
            <person name="Finy P."/>
            <person name="Geml J."/>
            <person name="Haridas S."/>
            <person name="Hughes K."/>
            <person name="Justo A."/>
            <person name="Karasinski D."/>
            <person name="Kautmanova I."/>
            <person name="Kiss B."/>
            <person name="Kocsube S."/>
            <person name="Kotiranta H."/>
            <person name="LaButti K.M."/>
            <person name="Lechner B.E."/>
            <person name="Liimatainen K."/>
            <person name="Lipzen A."/>
            <person name="Lukacs Z."/>
            <person name="Mihaltcheva S."/>
            <person name="Morgado L.N."/>
            <person name="Niskanen T."/>
            <person name="Noordeloos M.E."/>
            <person name="Ohm R.A."/>
            <person name="Ortiz-Santana B."/>
            <person name="Ovrebo C."/>
            <person name="Racz N."/>
            <person name="Riley R."/>
            <person name="Savchenko A."/>
            <person name="Shiryaev A."/>
            <person name="Soop K."/>
            <person name="Spirin V."/>
            <person name="Szebenyi C."/>
            <person name="Tomsovsky M."/>
            <person name="Tulloss R.E."/>
            <person name="Uehling J."/>
            <person name="Grigoriev I.V."/>
            <person name="Vagvolgyi C."/>
            <person name="Papp T."/>
            <person name="Martin F.M."/>
            <person name="Miettinen O."/>
            <person name="Hibbett D.S."/>
            <person name="Nagy L.G."/>
        </authorList>
    </citation>
    <scope>NUCLEOTIDE SEQUENCE [LARGE SCALE GENOMIC DNA]</scope>
    <source>
        <strain evidence="1 2">CBS 121175</strain>
    </source>
</reference>
<dbReference type="AlphaFoldDB" id="A0A5C3KZX6"/>
<accession>A0A5C3KZX6</accession>
<evidence type="ECO:0000313" key="2">
    <source>
        <dbReference type="Proteomes" id="UP000307440"/>
    </source>
</evidence>
<evidence type="ECO:0000313" key="1">
    <source>
        <dbReference type="EMBL" id="TFK25962.1"/>
    </source>
</evidence>
<dbReference type="EMBL" id="ML210180">
    <property type="protein sequence ID" value="TFK25962.1"/>
    <property type="molecule type" value="Genomic_DNA"/>
</dbReference>
<proteinExistence type="predicted"/>